<evidence type="ECO:0000256" key="1">
    <source>
        <dbReference type="SAM" id="MobiDB-lite"/>
    </source>
</evidence>
<dbReference type="Pfam" id="PF14237">
    <property type="entry name" value="GYF_2"/>
    <property type="match status" value="1"/>
</dbReference>
<dbReference type="AlphaFoldDB" id="A0A6L5XB93"/>
<reference evidence="4 5" key="1">
    <citation type="submission" date="2019-08" db="EMBL/GenBank/DDBJ databases">
        <title>In-depth cultivation of the pig gut microbiome towards novel bacterial diversity and tailored functional studies.</title>
        <authorList>
            <person name="Wylensek D."/>
            <person name="Hitch T.C.A."/>
            <person name="Clavel T."/>
        </authorList>
    </citation>
    <scope>NUCLEOTIDE SEQUENCE [LARGE SCALE GENOMIC DNA]</scope>
    <source>
        <strain evidence="4 5">Oil-RF-744-WCA-WT-10</strain>
    </source>
</reference>
<evidence type="ECO:0000313" key="5">
    <source>
        <dbReference type="Proteomes" id="UP000483362"/>
    </source>
</evidence>
<sequence length="334" mass="35706">MKYFIVKDGTRQGPYTVEELAMQRLSPDTLVWTRGMPDWAEAQTVPELSGAIDHDVPDVPGADTPQAPIGEMAPPPLPGDDEMQPQEPYSGAQQQQYGGGMQPEPTTPVNGNYMQAAEPKKKSSRGWIVALVALVVLAVLVISKPSRSSHLDAIDRACYDYLSESVDSSIVGGIPVMSDGVKNLAGSFIGEVVEQHFELHDRLLWNVGKFTYGGKEKTVSVGILGHVFTFDKDDVAQAVRKYAEEHRSTTATDAASDAAVQAMKGAVDAARQAVDAVVSQVDSSQVSQKLDSAANQAVDKVASKAADEAKQAAEGIVDKIIDEIENLLGNGNDK</sequence>
<feature type="region of interest" description="Disordered" evidence="1">
    <location>
        <begin position="50"/>
        <end position="113"/>
    </location>
</feature>
<name>A0A6L5XB93_9BACT</name>
<protein>
    <submittedName>
        <fullName evidence="4">DUF4339 domain-containing protein</fullName>
    </submittedName>
</protein>
<dbReference type="InterPro" id="IPR025640">
    <property type="entry name" value="GYF_2"/>
</dbReference>
<dbReference type="EMBL" id="VULT01000011">
    <property type="protein sequence ID" value="MSS17729.1"/>
    <property type="molecule type" value="Genomic_DNA"/>
</dbReference>
<evidence type="ECO:0000259" key="3">
    <source>
        <dbReference type="Pfam" id="PF14237"/>
    </source>
</evidence>
<organism evidence="4 5">
    <name type="scientific">Sodaliphilus pleomorphus</name>
    <dbReference type="NCBI Taxonomy" id="2606626"/>
    <lineage>
        <taxon>Bacteria</taxon>
        <taxon>Pseudomonadati</taxon>
        <taxon>Bacteroidota</taxon>
        <taxon>Bacteroidia</taxon>
        <taxon>Bacteroidales</taxon>
        <taxon>Muribaculaceae</taxon>
        <taxon>Sodaliphilus</taxon>
    </lineage>
</organism>
<dbReference type="Proteomes" id="UP000483362">
    <property type="component" value="Unassembled WGS sequence"/>
</dbReference>
<comment type="caution">
    <text evidence="4">The sequence shown here is derived from an EMBL/GenBank/DDBJ whole genome shotgun (WGS) entry which is preliminary data.</text>
</comment>
<feature type="domain" description="GYF" evidence="3">
    <location>
        <begin position="3"/>
        <end position="48"/>
    </location>
</feature>
<keyword evidence="2" id="KW-0812">Transmembrane</keyword>
<keyword evidence="5" id="KW-1185">Reference proteome</keyword>
<evidence type="ECO:0000256" key="2">
    <source>
        <dbReference type="SAM" id="Phobius"/>
    </source>
</evidence>
<evidence type="ECO:0000313" key="4">
    <source>
        <dbReference type="EMBL" id="MSS17729.1"/>
    </source>
</evidence>
<dbReference type="RefSeq" id="WP_154327806.1">
    <property type="nucleotide sequence ID" value="NZ_CP045696.1"/>
</dbReference>
<accession>A0A6L5XB93</accession>
<feature type="transmembrane region" description="Helical" evidence="2">
    <location>
        <begin position="126"/>
        <end position="143"/>
    </location>
</feature>
<keyword evidence="2" id="KW-0472">Membrane</keyword>
<proteinExistence type="predicted"/>
<keyword evidence="2" id="KW-1133">Transmembrane helix</keyword>
<gene>
    <name evidence="4" type="ORF">FYJ29_08170</name>
</gene>